<evidence type="ECO:0000313" key="2">
    <source>
        <dbReference type="EMBL" id="KZE83803.1"/>
    </source>
</evidence>
<evidence type="ECO:0000259" key="1">
    <source>
        <dbReference type="Pfam" id="PF14024"/>
    </source>
</evidence>
<protein>
    <recommendedName>
        <fullName evidence="1">DUF4240 domain-containing protein</fullName>
    </recommendedName>
</protein>
<accession>A0A164AG97</accession>
<evidence type="ECO:0000313" key="3">
    <source>
        <dbReference type="Proteomes" id="UP000076630"/>
    </source>
</evidence>
<keyword evidence="3" id="KW-1185">Reference proteome</keyword>
<dbReference type="AlphaFoldDB" id="A0A164AG97"/>
<dbReference type="EMBL" id="LQNU01000035">
    <property type="protein sequence ID" value="KZE83803.1"/>
    <property type="molecule type" value="Genomic_DNA"/>
</dbReference>
<name>A0A164AG97_9FLAO</name>
<dbReference type="InterPro" id="IPR025334">
    <property type="entry name" value="DUF4240"/>
</dbReference>
<dbReference type="Pfam" id="PF14024">
    <property type="entry name" value="DUF4240"/>
    <property type="match status" value="1"/>
</dbReference>
<dbReference type="RefSeq" id="WP_038986614.1">
    <property type="nucleotide sequence ID" value="NZ_JACAJU010000006.1"/>
</dbReference>
<feature type="domain" description="DUF4240" evidence="1">
    <location>
        <begin position="6"/>
        <end position="145"/>
    </location>
</feature>
<gene>
    <name evidence="2" type="ORF">AV926_03845</name>
</gene>
<comment type="caution">
    <text evidence="2">The sequence shown here is derived from an EMBL/GenBank/DDBJ whole genome shotgun (WGS) entry which is preliminary data.</text>
</comment>
<dbReference type="OrthoDB" id="6200718at2"/>
<organism evidence="2 3">
    <name type="scientific">Myroides marinus</name>
    <dbReference type="NCBI Taxonomy" id="703342"/>
    <lineage>
        <taxon>Bacteria</taxon>
        <taxon>Pseudomonadati</taxon>
        <taxon>Bacteroidota</taxon>
        <taxon>Flavobacteriia</taxon>
        <taxon>Flavobacteriales</taxon>
        <taxon>Flavobacteriaceae</taxon>
        <taxon>Myroides</taxon>
    </lineage>
</organism>
<sequence length="206" mass="24144">MNIDLNEQFFWELIAKADTSNSWETYDIDEHIDELTALLSELESDEMILFEMELRKKINALDTVEIAELSIILENNFEVEDGIYDFDDCMSTDGFIYFRCWLILKGKEFYYDILKDINVFVSGKYEFDIGDTWAEGLLYVSDLGYDAKYGKEDSSFVTDTTDELYPDIEHYDLIDTQWNRPAYIGKELQVHYPKLVSEIGALRSEE</sequence>
<reference evidence="2 3" key="1">
    <citation type="submission" date="2016-01" db="EMBL/GenBank/DDBJ databases">
        <title>Whole genome sequencing of Myroides marinus L41.</title>
        <authorList>
            <person name="Hong K.W."/>
        </authorList>
    </citation>
    <scope>NUCLEOTIDE SEQUENCE [LARGE SCALE GENOMIC DNA]</scope>
    <source>
        <strain evidence="2 3">L41</strain>
    </source>
</reference>
<dbReference type="Proteomes" id="UP000076630">
    <property type="component" value="Unassembled WGS sequence"/>
</dbReference>
<proteinExistence type="predicted"/>